<feature type="signal peptide" evidence="7">
    <location>
        <begin position="1"/>
        <end position="26"/>
    </location>
</feature>
<dbReference type="GO" id="GO:0008360">
    <property type="term" value="P:regulation of cell shape"/>
    <property type="evidence" value="ECO:0007669"/>
    <property type="project" value="UniProtKB-UniRule"/>
</dbReference>
<feature type="domain" description="L,D-TPase catalytic" evidence="8">
    <location>
        <begin position="43"/>
        <end position="191"/>
    </location>
</feature>
<dbReference type="PANTHER" id="PTHR36699">
    <property type="entry name" value="LD-TRANSPEPTIDASE"/>
    <property type="match status" value="1"/>
</dbReference>
<keyword evidence="2" id="KW-0808">Transferase</keyword>
<evidence type="ECO:0000313" key="9">
    <source>
        <dbReference type="EMBL" id="RGV79134.1"/>
    </source>
</evidence>
<dbReference type="GO" id="GO:0071555">
    <property type="term" value="P:cell wall organization"/>
    <property type="evidence" value="ECO:0007669"/>
    <property type="project" value="UniProtKB-UniRule"/>
</dbReference>
<dbReference type="PROSITE" id="PS52029">
    <property type="entry name" value="LD_TPASE"/>
    <property type="match status" value="1"/>
</dbReference>
<dbReference type="Proteomes" id="UP000283975">
    <property type="component" value="Unassembled WGS sequence"/>
</dbReference>
<keyword evidence="4 6" id="KW-0573">Peptidoglycan synthesis</keyword>
<evidence type="ECO:0000256" key="3">
    <source>
        <dbReference type="ARBA" id="ARBA00022960"/>
    </source>
</evidence>
<keyword evidence="7" id="KW-0732">Signal</keyword>
<evidence type="ECO:0000256" key="2">
    <source>
        <dbReference type="ARBA" id="ARBA00022679"/>
    </source>
</evidence>
<organism evidence="10 11">
    <name type="scientific">Enterocloster bolteae</name>
    <dbReference type="NCBI Taxonomy" id="208479"/>
    <lineage>
        <taxon>Bacteria</taxon>
        <taxon>Bacillati</taxon>
        <taxon>Bacillota</taxon>
        <taxon>Clostridia</taxon>
        <taxon>Lachnospirales</taxon>
        <taxon>Lachnospiraceae</taxon>
        <taxon>Enterocloster</taxon>
    </lineage>
</organism>
<dbReference type="Proteomes" id="UP000284543">
    <property type="component" value="Unassembled WGS sequence"/>
</dbReference>
<evidence type="ECO:0000256" key="1">
    <source>
        <dbReference type="ARBA" id="ARBA00004752"/>
    </source>
</evidence>
<gene>
    <name evidence="10" type="ORF">DW839_29805</name>
    <name evidence="9" type="ORF">DWW02_05270</name>
</gene>
<dbReference type="AlphaFoldDB" id="A0A414AH74"/>
<evidence type="ECO:0000256" key="7">
    <source>
        <dbReference type="SAM" id="SignalP"/>
    </source>
</evidence>
<dbReference type="Pfam" id="PF03734">
    <property type="entry name" value="YkuD"/>
    <property type="match status" value="1"/>
</dbReference>
<keyword evidence="3 6" id="KW-0133">Cell shape</keyword>
<protein>
    <submittedName>
        <fullName evidence="10">L,D-transpeptidase</fullName>
    </submittedName>
</protein>
<reference evidence="11 12" key="1">
    <citation type="submission" date="2018-08" db="EMBL/GenBank/DDBJ databases">
        <title>A genome reference for cultivated species of the human gut microbiota.</title>
        <authorList>
            <person name="Zou Y."/>
            <person name="Xue W."/>
            <person name="Luo G."/>
        </authorList>
    </citation>
    <scope>NUCLEOTIDE SEQUENCE [LARGE SCALE GENOMIC DNA]</scope>
    <source>
        <strain evidence="9 12">AF14-18</strain>
        <strain evidence="10 11">AM35-14</strain>
    </source>
</reference>
<dbReference type="CDD" id="cd16913">
    <property type="entry name" value="YkuD_like"/>
    <property type="match status" value="1"/>
</dbReference>
<proteinExistence type="predicted"/>
<evidence type="ECO:0000313" key="12">
    <source>
        <dbReference type="Proteomes" id="UP000284543"/>
    </source>
</evidence>
<feature type="chain" id="PRO_5044397707" evidence="7">
    <location>
        <begin position="27"/>
        <end position="192"/>
    </location>
</feature>
<comment type="pathway">
    <text evidence="1 6">Cell wall biogenesis; peptidoglycan biosynthesis.</text>
</comment>
<evidence type="ECO:0000256" key="6">
    <source>
        <dbReference type="PROSITE-ProRule" id="PRU01373"/>
    </source>
</evidence>
<dbReference type="RefSeq" id="WP_002567756.1">
    <property type="nucleotide sequence ID" value="NZ_CABKUK010000002.1"/>
</dbReference>
<evidence type="ECO:0000313" key="11">
    <source>
        <dbReference type="Proteomes" id="UP000283975"/>
    </source>
</evidence>
<dbReference type="Gene3D" id="2.40.440.10">
    <property type="entry name" value="L,D-transpeptidase catalytic domain-like"/>
    <property type="match status" value="1"/>
</dbReference>
<dbReference type="EMBL" id="QRZM01000001">
    <property type="protein sequence ID" value="RGV79134.1"/>
    <property type="molecule type" value="Genomic_DNA"/>
</dbReference>
<evidence type="ECO:0000256" key="4">
    <source>
        <dbReference type="ARBA" id="ARBA00022984"/>
    </source>
</evidence>
<sequence>MKFRKCAAAGVLALCLAAAGPLSALAGQNAGPGAAYQPSVNGVNIYVSKMGNTLTLKQYAQTIGTWPVKLGRRSETGDKVQEGDEITPSGSFYVCTRNDQSICYLALGLSYPNAEDAERGLRDGLINEEQYNAIVEANKAGIQPPWNTPLGGAIEIHGDQGGGTSGCIAVTNDVMDILWEYCPLGVPVTVGP</sequence>
<dbReference type="UniPathway" id="UPA00219"/>
<accession>A0A414AH74</accession>
<feature type="active site" description="Nucleophile" evidence="6">
    <location>
        <position position="167"/>
    </location>
</feature>
<evidence type="ECO:0000313" key="10">
    <source>
        <dbReference type="EMBL" id="RHC47595.1"/>
    </source>
</evidence>
<keyword evidence="5 6" id="KW-0961">Cell wall biogenesis/degradation</keyword>
<dbReference type="PANTHER" id="PTHR36699:SF1">
    <property type="entry name" value="L,D-TRANSPEPTIDASE YAFK-RELATED"/>
    <property type="match status" value="1"/>
</dbReference>
<dbReference type="SUPFAM" id="SSF141523">
    <property type="entry name" value="L,D-transpeptidase catalytic domain-like"/>
    <property type="match status" value="1"/>
</dbReference>
<dbReference type="GO" id="GO:0009252">
    <property type="term" value="P:peptidoglycan biosynthetic process"/>
    <property type="evidence" value="ECO:0007669"/>
    <property type="project" value="UniProtKB-UniPathway"/>
</dbReference>
<dbReference type="InterPro" id="IPR005490">
    <property type="entry name" value="LD_TPept_cat_dom"/>
</dbReference>
<dbReference type="GO" id="GO:0016740">
    <property type="term" value="F:transferase activity"/>
    <property type="evidence" value="ECO:0007669"/>
    <property type="project" value="UniProtKB-KW"/>
</dbReference>
<dbReference type="InterPro" id="IPR038063">
    <property type="entry name" value="Transpep_catalytic_dom"/>
</dbReference>
<feature type="active site" description="Proton donor/acceptor" evidence="6">
    <location>
        <position position="157"/>
    </location>
</feature>
<evidence type="ECO:0000259" key="8">
    <source>
        <dbReference type="PROSITE" id="PS52029"/>
    </source>
</evidence>
<comment type="caution">
    <text evidence="10">The sequence shown here is derived from an EMBL/GenBank/DDBJ whole genome shotgun (WGS) entry which is preliminary data.</text>
</comment>
<dbReference type="EMBL" id="QSHZ01000053">
    <property type="protein sequence ID" value="RHC47595.1"/>
    <property type="molecule type" value="Genomic_DNA"/>
</dbReference>
<dbReference type="KEGG" id="cbol:CGC65_06600"/>
<evidence type="ECO:0000256" key="5">
    <source>
        <dbReference type="ARBA" id="ARBA00023316"/>
    </source>
</evidence>
<name>A0A414AH74_9FIRM</name>